<dbReference type="Proteomes" id="UP001143910">
    <property type="component" value="Unassembled WGS sequence"/>
</dbReference>
<sequence>MAAANTPLFSAALIAEDAVSAFPAGYHIRPLEKGDYAKGFLECLRDLTWMAQVTEPEFNERYDEMDTGGKGPYYYLVIEQAGRIVGTGMVLAEKKFIHNRNTVGHIEEICIAKDQQSKGLGRLLINALNSVAKNAGCDKTILNCSPDKQAFYQKCGYENSSLEMVKRLVPPTPAAEKQ</sequence>
<protein>
    <submittedName>
        <fullName evidence="1">Uncharacterized protein</fullName>
    </submittedName>
</protein>
<evidence type="ECO:0000313" key="1">
    <source>
        <dbReference type="EMBL" id="KAJ2975146.1"/>
    </source>
</evidence>
<gene>
    <name evidence="1" type="ORF">NQ176_g5680</name>
</gene>
<dbReference type="EMBL" id="JANJQO010000742">
    <property type="protein sequence ID" value="KAJ2975146.1"/>
    <property type="molecule type" value="Genomic_DNA"/>
</dbReference>
<organism evidence="1 2">
    <name type="scientific">Zarea fungicola</name>
    <dbReference type="NCBI Taxonomy" id="93591"/>
    <lineage>
        <taxon>Eukaryota</taxon>
        <taxon>Fungi</taxon>
        <taxon>Dikarya</taxon>
        <taxon>Ascomycota</taxon>
        <taxon>Pezizomycotina</taxon>
        <taxon>Sordariomycetes</taxon>
        <taxon>Hypocreomycetidae</taxon>
        <taxon>Hypocreales</taxon>
        <taxon>Cordycipitaceae</taxon>
        <taxon>Zarea</taxon>
    </lineage>
</organism>
<evidence type="ECO:0000313" key="2">
    <source>
        <dbReference type="Proteomes" id="UP001143910"/>
    </source>
</evidence>
<comment type="caution">
    <text evidence="1">The sequence shown here is derived from an EMBL/GenBank/DDBJ whole genome shotgun (WGS) entry which is preliminary data.</text>
</comment>
<proteinExistence type="predicted"/>
<keyword evidence="2" id="KW-1185">Reference proteome</keyword>
<name>A0ACC1N9H7_9HYPO</name>
<accession>A0ACC1N9H7</accession>
<reference evidence="1" key="1">
    <citation type="submission" date="2022-08" db="EMBL/GenBank/DDBJ databases">
        <title>Genome Sequence of Lecanicillium fungicola.</title>
        <authorList>
            <person name="Buettner E."/>
        </authorList>
    </citation>
    <scope>NUCLEOTIDE SEQUENCE</scope>
    <source>
        <strain evidence="1">Babe33</strain>
    </source>
</reference>